<keyword evidence="2" id="KW-1185">Reference proteome</keyword>
<evidence type="ECO:0008006" key="3">
    <source>
        <dbReference type="Google" id="ProtNLM"/>
    </source>
</evidence>
<sequence length="363" mass="38585">MLGASVGESASKISATNFPLFLDEQRSRNLLSWKDGAEILGSMYVDERASYLPGRPCGGSADEPCPTLADAFGGSHLLKSTDYEVRIRPGVYRASENVGFVFTDSSISLKRWPEESEQRVVFDCEHGPASFAFKDCSASSLTGIELRHCPTVLVAGSTGFTVTDAHFLDGKPLAPTDSRLARRNVAQSAAMTGGSALMVTHTTGLVVQDSVFVNHTARPGGALFVDASEGVQLRRLQIRSGGGIFIAACKDKTTLSDATLIACSSGGKGSAIHVVGSELVVQRVAITPNKRTSVRCEGQASVIDVDGTLLLSKACTNSDTNRPHSERDTRLSSAPQNVAHAAVVLVMFILGLNWVLEGLEARW</sequence>
<protein>
    <recommendedName>
        <fullName evidence="3">Right handed beta helix domain-containing protein</fullName>
    </recommendedName>
</protein>
<dbReference type="InterPro" id="IPR011050">
    <property type="entry name" value="Pectin_lyase_fold/virulence"/>
</dbReference>
<dbReference type="SUPFAM" id="SSF51126">
    <property type="entry name" value="Pectin lyase-like"/>
    <property type="match status" value="1"/>
</dbReference>
<gene>
    <name evidence="1" type="ORF">ACA1_133590</name>
</gene>
<dbReference type="KEGG" id="acan:ACA1_133590"/>
<organism evidence="1 2">
    <name type="scientific">Acanthamoeba castellanii (strain ATCC 30010 / Neff)</name>
    <dbReference type="NCBI Taxonomy" id="1257118"/>
    <lineage>
        <taxon>Eukaryota</taxon>
        <taxon>Amoebozoa</taxon>
        <taxon>Discosea</taxon>
        <taxon>Longamoebia</taxon>
        <taxon>Centramoebida</taxon>
        <taxon>Acanthamoebidae</taxon>
        <taxon>Acanthamoeba</taxon>
    </lineage>
</organism>
<dbReference type="Proteomes" id="UP000011083">
    <property type="component" value="Unassembled WGS sequence"/>
</dbReference>
<dbReference type="AlphaFoldDB" id="L8H5T8"/>
<dbReference type="VEuPathDB" id="AmoebaDB:ACA1_133590"/>
<proteinExistence type="predicted"/>
<evidence type="ECO:0000313" key="2">
    <source>
        <dbReference type="Proteomes" id="UP000011083"/>
    </source>
</evidence>
<name>L8H5T8_ACACF</name>
<accession>L8H5T8</accession>
<evidence type="ECO:0000313" key="1">
    <source>
        <dbReference type="EMBL" id="ELR19846.1"/>
    </source>
</evidence>
<dbReference type="RefSeq" id="XP_004341946.1">
    <property type="nucleotide sequence ID" value="XM_004341898.1"/>
</dbReference>
<reference evidence="1 2" key="1">
    <citation type="journal article" date="2013" name="Genome Biol.">
        <title>Genome of Acanthamoeba castellanii highlights extensive lateral gene transfer and early evolution of tyrosine kinase signaling.</title>
        <authorList>
            <person name="Clarke M."/>
            <person name="Lohan A.J."/>
            <person name="Liu B."/>
            <person name="Lagkouvardos I."/>
            <person name="Roy S."/>
            <person name="Zafar N."/>
            <person name="Bertelli C."/>
            <person name="Schilde C."/>
            <person name="Kianianmomeni A."/>
            <person name="Burglin T.R."/>
            <person name="Frech C."/>
            <person name="Turcotte B."/>
            <person name="Kopec K.O."/>
            <person name="Synnott J.M."/>
            <person name="Choo C."/>
            <person name="Paponov I."/>
            <person name="Finkler A."/>
            <person name="Soon Heng Tan C."/>
            <person name="Hutchins A.P."/>
            <person name="Weinmeier T."/>
            <person name="Rattei T."/>
            <person name="Chu J.S."/>
            <person name="Gimenez G."/>
            <person name="Irimia M."/>
            <person name="Rigden D.J."/>
            <person name="Fitzpatrick D.A."/>
            <person name="Lorenzo-Morales J."/>
            <person name="Bateman A."/>
            <person name="Chiu C.H."/>
            <person name="Tang P."/>
            <person name="Hegemann P."/>
            <person name="Fromm H."/>
            <person name="Raoult D."/>
            <person name="Greub G."/>
            <person name="Miranda-Saavedra D."/>
            <person name="Chen N."/>
            <person name="Nash P."/>
            <person name="Ginger M.L."/>
            <person name="Horn M."/>
            <person name="Schaap P."/>
            <person name="Caler L."/>
            <person name="Loftus B."/>
        </authorList>
    </citation>
    <scope>NUCLEOTIDE SEQUENCE [LARGE SCALE GENOMIC DNA]</scope>
    <source>
        <strain evidence="1 2">Neff</strain>
    </source>
</reference>
<dbReference type="GeneID" id="14920678"/>
<dbReference type="EMBL" id="KB007930">
    <property type="protein sequence ID" value="ELR19846.1"/>
    <property type="molecule type" value="Genomic_DNA"/>
</dbReference>